<sequence>MQKTDLDSVKEIMLDFASSTGLEPVRPNPRRYLWTDAFAVCNFLELFRQTDDKTYLNLAFQLVNQVHHTLGKHRADDPRSGWISGFDEGEGELHPTKGGLRIGKPLPERKHNERFDESIEWDQDGQYYHYLTKWMHALNRVSQVSGNPSYLRWAIELAQAAHASFTYAPSSNHQKQMHWKMSIDLTYPLVFAMGQHDPLDGFITYSELQAAARNFKQLSEFDLSAEINDMAHICRGQSMVTNDSLGIGGLLSDAARTAQLITNGFSYIDLLKTIIDSSLPCLGSFVAGNSLDLPAGYRLAFRELGLSIGLKGVEKMHGLIKENPDVFNNSLQQGVESLLRYKPAGESIDQFWIINENRKYSSWTDHKDINMVMLATSLAPDEFLRI</sequence>
<dbReference type="GO" id="GO:0005975">
    <property type="term" value="P:carbohydrate metabolic process"/>
    <property type="evidence" value="ECO:0007669"/>
    <property type="project" value="InterPro"/>
</dbReference>
<dbReference type="AlphaFoldDB" id="A0A9E4ZV58"/>
<evidence type="ECO:0000313" key="2">
    <source>
        <dbReference type="EMBL" id="MCZ3371274.1"/>
    </source>
</evidence>
<dbReference type="RefSeq" id="WP_048081965.1">
    <property type="nucleotide sequence ID" value="NZ_JAPVER010000020.1"/>
</dbReference>
<dbReference type="Proteomes" id="UP001068021">
    <property type="component" value="Unassembled WGS sequence"/>
</dbReference>
<comment type="caution">
    <text evidence="1">The sequence shown here is derived from an EMBL/GenBank/DDBJ whole genome shotgun (WGS) entry which is preliminary data.</text>
</comment>
<gene>
    <name evidence="2" type="ORF">O3H35_01340</name>
    <name evidence="1" type="ORF">O3H54_07920</name>
</gene>
<dbReference type="SUPFAM" id="SSF48208">
    <property type="entry name" value="Six-hairpin glycosidases"/>
    <property type="match status" value="1"/>
</dbReference>
<name>A0A9E4ZV58_9EURY</name>
<dbReference type="EMBL" id="JAPVER010000020">
    <property type="protein sequence ID" value="MCZ3365809.1"/>
    <property type="molecule type" value="Genomic_DNA"/>
</dbReference>
<protein>
    <submittedName>
        <fullName evidence="1">Uncharacterized protein</fullName>
    </submittedName>
</protein>
<reference evidence="1" key="1">
    <citation type="submission" date="2022-12" db="EMBL/GenBank/DDBJ databases">
        <title>Reclassification of two methanogenic archaea species isolated from the Kolyma lowland permafrost.</title>
        <authorList>
            <person name="Trubitsyn V.E."/>
            <person name="Rivkina E.M."/>
            <person name="Shcherbakova V.A."/>
        </authorList>
    </citation>
    <scope>NUCLEOTIDE SEQUENCE</scope>
    <source>
        <strain evidence="1">M2</strain>
        <strain evidence="2">MK4</strain>
    </source>
</reference>
<dbReference type="EMBL" id="JAPVES010000024">
    <property type="protein sequence ID" value="MCZ3371274.1"/>
    <property type="molecule type" value="Genomic_DNA"/>
</dbReference>
<dbReference type="InterPro" id="IPR008928">
    <property type="entry name" value="6-hairpin_glycosidase_sf"/>
</dbReference>
<proteinExistence type="predicted"/>
<dbReference type="Proteomes" id="UP001074446">
    <property type="component" value="Unassembled WGS sequence"/>
</dbReference>
<accession>A0A9E4ZV58</accession>
<organism evidence="1 3">
    <name type="scientific">Methanobacterium veterum</name>
    <dbReference type="NCBI Taxonomy" id="408577"/>
    <lineage>
        <taxon>Archaea</taxon>
        <taxon>Methanobacteriati</taxon>
        <taxon>Methanobacteriota</taxon>
        <taxon>Methanomada group</taxon>
        <taxon>Methanobacteria</taxon>
        <taxon>Methanobacteriales</taxon>
        <taxon>Methanobacteriaceae</taxon>
        <taxon>Methanobacterium</taxon>
    </lineage>
</organism>
<evidence type="ECO:0000313" key="1">
    <source>
        <dbReference type="EMBL" id="MCZ3365809.1"/>
    </source>
</evidence>
<evidence type="ECO:0000313" key="3">
    <source>
        <dbReference type="Proteomes" id="UP001068021"/>
    </source>
</evidence>
<keyword evidence="3" id="KW-1185">Reference proteome</keyword>